<dbReference type="CDD" id="cd01949">
    <property type="entry name" value="GGDEF"/>
    <property type="match status" value="1"/>
</dbReference>
<name>A0ABS3GJ82_9NEIS</name>
<gene>
    <name evidence="6" type="ORF">J1C50_06270</name>
</gene>
<dbReference type="Pfam" id="PF00990">
    <property type="entry name" value="GGDEF"/>
    <property type="match status" value="1"/>
</dbReference>
<dbReference type="Proteomes" id="UP000664349">
    <property type="component" value="Unassembled WGS sequence"/>
</dbReference>
<dbReference type="InterPro" id="IPR029787">
    <property type="entry name" value="Nucleotide_cyclase"/>
</dbReference>
<dbReference type="PANTHER" id="PTHR45138:SF9">
    <property type="entry name" value="DIGUANYLATE CYCLASE DGCM-RELATED"/>
    <property type="match status" value="1"/>
</dbReference>
<reference evidence="6 7" key="1">
    <citation type="submission" date="2021-03" db="EMBL/GenBank/DDBJ databases">
        <title>First Case of infection caused by Chromobacterium haemolyticum derived from water in China.</title>
        <authorList>
            <person name="Chen J."/>
            <person name="Liu C."/>
        </authorList>
    </citation>
    <scope>NUCLEOTIDE SEQUENCE [LARGE SCALE GENOMIC DNA]</scope>
    <source>
        <strain evidence="6 7">WJ-5</strain>
    </source>
</reference>
<dbReference type="Pfam" id="PF00672">
    <property type="entry name" value="HAMP"/>
    <property type="match status" value="1"/>
</dbReference>
<protein>
    <recommendedName>
        <fullName evidence="1">diguanylate cyclase</fullName>
        <ecNumber evidence="1">2.7.7.65</ecNumber>
    </recommendedName>
</protein>
<organism evidence="6 7">
    <name type="scientific">Chromobacterium haemolyticum</name>
    <dbReference type="NCBI Taxonomy" id="394935"/>
    <lineage>
        <taxon>Bacteria</taxon>
        <taxon>Pseudomonadati</taxon>
        <taxon>Pseudomonadota</taxon>
        <taxon>Betaproteobacteria</taxon>
        <taxon>Neisseriales</taxon>
        <taxon>Chromobacteriaceae</taxon>
        <taxon>Chromobacterium</taxon>
    </lineage>
</organism>
<feature type="domain" description="GGDEF" evidence="5">
    <location>
        <begin position="408"/>
        <end position="537"/>
    </location>
</feature>
<dbReference type="NCBIfam" id="TIGR00254">
    <property type="entry name" value="GGDEF"/>
    <property type="match status" value="1"/>
</dbReference>
<evidence type="ECO:0000313" key="6">
    <source>
        <dbReference type="EMBL" id="MBO0415112.1"/>
    </source>
</evidence>
<dbReference type="RefSeq" id="WP_043589823.1">
    <property type="nucleotide sequence ID" value="NZ_JAEILV010000014.1"/>
</dbReference>
<dbReference type="SMART" id="SM00304">
    <property type="entry name" value="HAMP"/>
    <property type="match status" value="1"/>
</dbReference>
<feature type="domain" description="HAMP" evidence="4">
    <location>
        <begin position="287"/>
        <end position="340"/>
    </location>
</feature>
<comment type="catalytic activity">
    <reaction evidence="2">
        <text>2 GTP = 3',3'-c-di-GMP + 2 diphosphate</text>
        <dbReference type="Rhea" id="RHEA:24898"/>
        <dbReference type="ChEBI" id="CHEBI:33019"/>
        <dbReference type="ChEBI" id="CHEBI:37565"/>
        <dbReference type="ChEBI" id="CHEBI:58805"/>
        <dbReference type="EC" id="2.7.7.65"/>
    </reaction>
</comment>
<evidence type="ECO:0000259" key="4">
    <source>
        <dbReference type="PROSITE" id="PS50885"/>
    </source>
</evidence>
<accession>A0ABS3GJ82</accession>
<dbReference type="EMBL" id="JAFLRD010000004">
    <property type="protein sequence ID" value="MBO0415112.1"/>
    <property type="molecule type" value="Genomic_DNA"/>
</dbReference>
<evidence type="ECO:0000256" key="3">
    <source>
        <dbReference type="SAM" id="Coils"/>
    </source>
</evidence>
<evidence type="ECO:0000256" key="2">
    <source>
        <dbReference type="ARBA" id="ARBA00034247"/>
    </source>
</evidence>
<dbReference type="PROSITE" id="PS50885">
    <property type="entry name" value="HAMP"/>
    <property type="match status" value="1"/>
</dbReference>
<dbReference type="InterPro" id="IPR043128">
    <property type="entry name" value="Rev_trsase/Diguanyl_cyclase"/>
</dbReference>
<dbReference type="SUPFAM" id="SSF55073">
    <property type="entry name" value="Nucleotide cyclase"/>
    <property type="match status" value="1"/>
</dbReference>
<dbReference type="InterPro" id="IPR050469">
    <property type="entry name" value="Diguanylate_Cyclase"/>
</dbReference>
<keyword evidence="3" id="KW-0175">Coiled coil</keyword>
<proteinExistence type="predicted"/>
<dbReference type="SUPFAM" id="SSF158472">
    <property type="entry name" value="HAMP domain-like"/>
    <property type="match status" value="1"/>
</dbReference>
<dbReference type="PANTHER" id="PTHR45138">
    <property type="entry name" value="REGULATORY COMPONENTS OF SENSORY TRANSDUCTION SYSTEM"/>
    <property type="match status" value="1"/>
</dbReference>
<dbReference type="Gene3D" id="3.30.70.270">
    <property type="match status" value="1"/>
</dbReference>
<dbReference type="InterPro" id="IPR000160">
    <property type="entry name" value="GGDEF_dom"/>
</dbReference>
<evidence type="ECO:0000256" key="1">
    <source>
        <dbReference type="ARBA" id="ARBA00012528"/>
    </source>
</evidence>
<evidence type="ECO:0000313" key="7">
    <source>
        <dbReference type="Proteomes" id="UP000664349"/>
    </source>
</evidence>
<feature type="coiled-coil region" evidence="3">
    <location>
        <begin position="346"/>
        <end position="380"/>
    </location>
</feature>
<dbReference type="EC" id="2.7.7.65" evidence="1"/>
<sequence>MDTNIKLYHPIGRTKMKLLSHLWPHSFRLRLSLLFGGLFLLASLLDAALEPQLNQGLLQDKGEALQATARGIAKSLAAGLSQRRRELALHTQTPVFLSAPLDSPALHSGLERIRLHNPDYAWLGVIAPDGRIVSASGAAPSPRIEFAAPLHDEAGKLRGALAAQSAWSWVAKLIAERLPLNSAGDTPQVFIVNQNNAPLFPPGAPDQAGMPAPLSGPGYQQGDWADGETYLYADAKIDDAPGPGWRVIVRQAPPQAPATLSRLRSALSLPGLITTLLLMIVVYRLAAAFSRPLETLAHTAQRVSAGDEQADWSLRSGARELQQLAQAMQQMTATLLTRRGELAAINASLEQKVEERTEALSEAKRQLEERAAQLEQMARSDALTGLGNRMAAAEWLTAEYQRYHRSRAPYSVLLLDVDHFKRVNDSHGHSVGDQVLQQIAATLHAAARATDFAARYGGEEFLLLLPETDADGALVLAERVRAAVSAAANTDAGVVTVSIGAATAHDDDASHETIVQRAEEALYRAKANGRNRVEGAG</sequence>
<evidence type="ECO:0000259" key="5">
    <source>
        <dbReference type="PROSITE" id="PS50887"/>
    </source>
</evidence>
<dbReference type="InterPro" id="IPR003660">
    <property type="entry name" value="HAMP_dom"/>
</dbReference>
<dbReference type="Gene3D" id="6.10.340.10">
    <property type="match status" value="1"/>
</dbReference>
<comment type="caution">
    <text evidence="6">The sequence shown here is derived from an EMBL/GenBank/DDBJ whole genome shotgun (WGS) entry which is preliminary data.</text>
</comment>
<dbReference type="PROSITE" id="PS50887">
    <property type="entry name" value="GGDEF"/>
    <property type="match status" value="1"/>
</dbReference>
<keyword evidence="7" id="KW-1185">Reference proteome</keyword>
<dbReference type="SMART" id="SM00267">
    <property type="entry name" value="GGDEF"/>
    <property type="match status" value="1"/>
</dbReference>